<dbReference type="Pfam" id="PF01636">
    <property type="entry name" value="APH"/>
    <property type="match status" value="1"/>
</dbReference>
<dbReference type="InterPro" id="IPR011009">
    <property type="entry name" value="Kinase-like_dom_sf"/>
</dbReference>
<dbReference type="EMBL" id="CP114040">
    <property type="protein sequence ID" value="WAS95133.1"/>
    <property type="molecule type" value="Genomic_DNA"/>
</dbReference>
<organism evidence="2 3">
    <name type="scientific">Nannocystis punicea</name>
    <dbReference type="NCBI Taxonomy" id="2995304"/>
    <lineage>
        <taxon>Bacteria</taxon>
        <taxon>Pseudomonadati</taxon>
        <taxon>Myxococcota</taxon>
        <taxon>Polyangia</taxon>
        <taxon>Nannocystales</taxon>
        <taxon>Nannocystaceae</taxon>
        <taxon>Nannocystis</taxon>
    </lineage>
</organism>
<name>A0ABY7H7I2_9BACT</name>
<protein>
    <submittedName>
        <fullName evidence="2">Aminoglycoside phosphotransferase family protein</fullName>
    </submittedName>
</protein>
<reference evidence="2" key="1">
    <citation type="submission" date="2022-11" db="EMBL/GenBank/DDBJ databases">
        <title>Minimal conservation of predation-associated metabolite biosynthetic gene clusters underscores biosynthetic potential of Myxococcota including descriptions for ten novel species: Archangium lansinium sp. nov., Myxococcus landrumus sp. nov., Nannocystis bai.</title>
        <authorList>
            <person name="Ahearne A."/>
            <person name="Stevens C."/>
            <person name="Dowd S."/>
        </authorList>
    </citation>
    <scope>NUCLEOTIDE SEQUENCE</scope>
    <source>
        <strain evidence="2">Fl3</strain>
    </source>
</reference>
<dbReference type="Proteomes" id="UP001164459">
    <property type="component" value="Chromosome"/>
</dbReference>
<accession>A0ABY7H7I2</accession>
<proteinExistence type="predicted"/>
<evidence type="ECO:0000313" key="3">
    <source>
        <dbReference type="Proteomes" id="UP001164459"/>
    </source>
</evidence>
<evidence type="ECO:0000259" key="1">
    <source>
        <dbReference type="Pfam" id="PF01636"/>
    </source>
</evidence>
<dbReference type="PANTHER" id="PTHR21064:SF5">
    <property type="entry name" value="SLR1880 PROTEIN"/>
    <property type="match status" value="1"/>
</dbReference>
<gene>
    <name evidence="2" type="ORF">O0S08_03140</name>
</gene>
<sequence>MTRPPPDAAAIARALGSFPELAGGAASPLTGGLINATFAVRAPAGEFVLQRLHPIFAPEIHDNIAAVTEHLRGRGETSPRLVTTTTGGRWADLGDLGIWRAMTRVPGVSFEAVASPAQARSAGALVGRFHATLADLDHPFTVRRTLHDTPAHLRTLAEAVADHREHRLFAEVAPLAAAVFAAVETLPPLAPAPLRVGHGDLKFNNLLFDETGPEGQGAARCLIDLDSVAPMPLHHELGDAWRSWCNPAGEERGAPSFDAEIFAAALDGWLGALSFPLEAVERRNLVHGVEWIALELTARFAADALNERYFGWDPQRFPAAGEHHLHRAKGQWALHQATLASRELRAELLLR</sequence>
<dbReference type="InterPro" id="IPR002575">
    <property type="entry name" value="Aminoglycoside_PTrfase"/>
</dbReference>
<keyword evidence="3" id="KW-1185">Reference proteome</keyword>
<dbReference type="PANTHER" id="PTHR21064">
    <property type="entry name" value="AMINOGLYCOSIDE PHOSPHOTRANSFERASE DOMAIN-CONTAINING PROTEIN-RELATED"/>
    <property type="match status" value="1"/>
</dbReference>
<dbReference type="SUPFAM" id="SSF56112">
    <property type="entry name" value="Protein kinase-like (PK-like)"/>
    <property type="match status" value="1"/>
</dbReference>
<dbReference type="Gene3D" id="3.90.1200.10">
    <property type="match status" value="1"/>
</dbReference>
<dbReference type="InterPro" id="IPR050249">
    <property type="entry name" value="Pseudomonas-type_ThrB"/>
</dbReference>
<evidence type="ECO:0000313" key="2">
    <source>
        <dbReference type="EMBL" id="WAS95133.1"/>
    </source>
</evidence>
<feature type="domain" description="Aminoglycoside phosphotransferase" evidence="1">
    <location>
        <begin position="27"/>
        <end position="269"/>
    </location>
</feature>
<dbReference type="RefSeq" id="WP_269037465.1">
    <property type="nucleotide sequence ID" value="NZ_CP114040.1"/>
</dbReference>